<accession>A0ABR2YLG6</accession>
<feature type="coiled-coil region" evidence="2">
    <location>
        <begin position="638"/>
        <end position="665"/>
    </location>
</feature>
<proteinExistence type="predicted"/>
<dbReference type="EMBL" id="JALJOT010000009">
    <property type="protein sequence ID" value="KAK9907720.1"/>
    <property type="molecule type" value="Genomic_DNA"/>
</dbReference>
<dbReference type="Gene3D" id="3.90.1300.10">
    <property type="entry name" value="Amidase signature (AS) domain"/>
    <property type="match status" value="1"/>
</dbReference>
<organism evidence="6 7">
    <name type="scientific">Coccomyxa subellipsoidea</name>
    <dbReference type="NCBI Taxonomy" id="248742"/>
    <lineage>
        <taxon>Eukaryota</taxon>
        <taxon>Viridiplantae</taxon>
        <taxon>Chlorophyta</taxon>
        <taxon>core chlorophytes</taxon>
        <taxon>Trebouxiophyceae</taxon>
        <taxon>Trebouxiophyceae incertae sedis</taxon>
        <taxon>Coccomyxaceae</taxon>
        <taxon>Coccomyxa</taxon>
    </lineage>
</organism>
<dbReference type="Pfam" id="PF13414">
    <property type="entry name" value="TPR_11"/>
    <property type="match status" value="1"/>
</dbReference>
<keyword evidence="7" id="KW-1185">Reference proteome</keyword>
<dbReference type="Pfam" id="PF01425">
    <property type="entry name" value="Amidase"/>
    <property type="match status" value="1"/>
</dbReference>
<keyword evidence="4" id="KW-0472">Membrane</keyword>
<dbReference type="InterPro" id="IPR019734">
    <property type="entry name" value="TPR_rpt"/>
</dbReference>
<evidence type="ECO:0000256" key="2">
    <source>
        <dbReference type="SAM" id="Coils"/>
    </source>
</evidence>
<dbReference type="PROSITE" id="PS50005">
    <property type="entry name" value="TPR"/>
    <property type="match status" value="2"/>
</dbReference>
<keyword evidence="2" id="KW-0175">Coiled coil</keyword>
<dbReference type="SUPFAM" id="SSF48452">
    <property type="entry name" value="TPR-like"/>
    <property type="match status" value="1"/>
</dbReference>
<feature type="repeat" description="TPR" evidence="1">
    <location>
        <begin position="538"/>
        <end position="571"/>
    </location>
</feature>
<feature type="repeat" description="TPR" evidence="1">
    <location>
        <begin position="605"/>
        <end position="638"/>
    </location>
</feature>
<keyword evidence="4" id="KW-1133">Transmembrane helix</keyword>
<feature type="compositionally biased region" description="Polar residues" evidence="3">
    <location>
        <begin position="499"/>
        <end position="508"/>
    </location>
</feature>
<dbReference type="PANTHER" id="PTHR46310:SF7">
    <property type="entry name" value="AMIDASE 1"/>
    <property type="match status" value="1"/>
</dbReference>
<evidence type="ECO:0000313" key="6">
    <source>
        <dbReference type="EMBL" id="KAK9907720.1"/>
    </source>
</evidence>
<dbReference type="SMART" id="SM00028">
    <property type="entry name" value="TPR"/>
    <property type="match status" value="3"/>
</dbReference>
<reference evidence="6 7" key="1">
    <citation type="journal article" date="2024" name="Nat. Commun.">
        <title>Phylogenomics reveals the evolutionary origins of lichenization in chlorophyte algae.</title>
        <authorList>
            <person name="Puginier C."/>
            <person name="Libourel C."/>
            <person name="Otte J."/>
            <person name="Skaloud P."/>
            <person name="Haon M."/>
            <person name="Grisel S."/>
            <person name="Petersen M."/>
            <person name="Berrin J.G."/>
            <person name="Delaux P.M."/>
            <person name="Dal Grande F."/>
            <person name="Keller J."/>
        </authorList>
    </citation>
    <scope>NUCLEOTIDE SEQUENCE [LARGE SCALE GENOMIC DNA]</scope>
    <source>
        <strain evidence="6 7">SAG 216-7</strain>
    </source>
</reference>
<dbReference type="Gene3D" id="1.25.40.10">
    <property type="entry name" value="Tetratricopeptide repeat domain"/>
    <property type="match status" value="1"/>
</dbReference>
<dbReference type="InterPro" id="IPR036928">
    <property type="entry name" value="AS_sf"/>
</dbReference>
<evidence type="ECO:0000256" key="4">
    <source>
        <dbReference type="SAM" id="Phobius"/>
    </source>
</evidence>
<dbReference type="Proteomes" id="UP001491310">
    <property type="component" value="Unassembled WGS sequence"/>
</dbReference>
<dbReference type="PROSITE" id="PS50293">
    <property type="entry name" value="TPR_REGION"/>
    <property type="match status" value="1"/>
</dbReference>
<evidence type="ECO:0000313" key="7">
    <source>
        <dbReference type="Proteomes" id="UP001491310"/>
    </source>
</evidence>
<feature type="transmembrane region" description="Helical" evidence="4">
    <location>
        <begin position="39"/>
        <end position="59"/>
    </location>
</feature>
<evidence type="ECO:0000256" key="1">
    <source>
        <dbReference type="PROSITE-ProRule" id="PRU00339"/>
    </source>
</evidence>
<dbReference type="SUPFAM" id="SSF75304">
    <property type="entry name" value="Amidase signature (AS) enzymes"/>
    <property type="match status" value="1"/>
</dbReference>
<dbReference type="InterPro" id="IPR023631">
    <property type="entry name" value="Amidase_dom"/>
</dbReference>
<dbReference type="InterPro" id="IPR011990">
    <property type="entry name" value="TPR-like_helical_dom_sf"/>
</dbReference>
<feature type="domain" description="Amidase" evidence="5">
    <location>
        <begin position="123"/>
        <end position="236"/>
    </location>
</feature>
<keyword evidence="1" id="KW-0802">TPR repeat</keyword>
<keyword evidence="4" id="KW-0812">Transmembrane</keyword>
<gene>
    <name evidence="6" type="ORF">WJX75_008765</name>
</gene>
<dbReference type="PANTHER" id="PTHR46310">
    <property type="entry name" value="AMIDASE 1"/>
    <property type="match status" value="1"/>
</dbReference>
<protein>
    <recommendedName>
        <fullName evidence="5">Amidase domain-containing protein</fullName>
    </recommendedName>
</protein>
<sequence>MPVEASIAGNDDEESAETIHVTHTVTAGSKNDRSLAGPITAALVAAALALGAALLHKAFKRRGKGKARRLPNLRAFIEPLDIRPAEGAGTLLAGTTVAASDLFAIGGREARTSAIPGEAGDAKVTAQALRLLQDAGATLKGRTRTEELHFGLLGQEGAAQNLALPESVGSGTASGVALAVAADAATIGIGIDHLAGVRVQAACNGLWGYRASTGAGPKDGAGSIAGPLDALGWMTKDPFMLSKVGRALQLPGVVSKGDLLQVIVAEDLFKAVVHDPQHLLLRASYKAARAWAGQEEVARGLMMNFLFDACPAAHYFIQDDNDKADVHNIMEGLRAAAAAVQAGEFSKAYGHLLEQPQSAPAEILDQLKRAQEVSEEAVAQGRRVMKQAADQLKEILRDGNLLMLPVLPCAPPDREAAPKELAAFERASLQLSSIAALAGLPQVCIPVNVPGHPPASVALVGLQRSDMRLLTAAEKLGPLVTEAAVKLAAAQQRDPAVASNGTSATSAPSPKRPTANGTAKKPAAGSKAARNAAAVEEAETHKAAGNELFKAGSFEEAVKEYSRAIELNPDSPVYYSNRAMAYLQVMQFADAEADCDRALKREISVKTLLRRGTARRGKHDLEGARADFKHVLSLEPKNRQARTDLLALKEEEKALQAEADKMQAQAYDAAAAGTTEEDVFL</sequence>
<evidence type="ECO:0000256" key="3">
    <source>
        <dbReference type="SAM" id="MobiDB-lite"/>
    </source>
</evidence>
<feature type="region of interest" description="Disordered" evidence="3">
    <location>
        <begin position="494"/>
        <end position="531"/>
    </location>
</feature>
<comment type="caution">
    <text evidence="6">The sequence shown here is derived from an EMBL/GenBank/DDBJ whole genome shotgun (WGS) entry which is preliminary data.</text>
</comment>
<evidence type="ECO:0000259" key="5">
    <source>
        <dbReference type="Pfam" id="PF01425"/>
    </source>
</evidence>
<name>A0ABR2YLG6_9CHLO</name>